<evidence type="ECO:0000313" key="3">
    <source>
        <dbReference type="EMBL" id="KJA19482.1"/>
    </source>
</evidence>
<gene>
    <name evidence="3" type="ORF">HYPSUDRAFT_204533</name>
</gene>
<evidence type="ECO:0000256" key="1">
    <source>
        <dbReference type="SAM" id="Coils"/>
    </source>
</evidence>
<feature type="compositionally biased region" description="Polar residues" evidence="2">
    <location>
        <begin position="391"/>
        <end position="400"/>
    </location>
</feature>
<sequence length="592" mass="65442">MSVRRIGPPPGAAPTLEAANQAQIEDLVQRNRTLEHKNTKLAEQLAAEAARARDAVATIQRQWEANQREWRDGCADVLAAYRIVQRQVELERERAYAGVVHEMAVTREEKLQRLQRDFKLKLFQIKEEELEMRVDELDALRRSEVEEVAEALRQEGRRAASIATKLKETKEALARTAKERDDKEARYNKLVAEHSNMEATSGTLDAKVQRTQLKLEGALNKMADLERANDELKRLNTDLSNQLERWENLETKGGEAKEKEHKKRIALELELNELKEQFEQQAEELAKAKRKVEKIKDVAANYESEAKEQATLAADTSRQLAKLQKQVDRLKSDLEAERARVRPPSPQIRRESTAHAQEEVHAEVISDGSPPPPPAPKPRAKAGARNASKAGPSTSAQPQPYQIARKTTGGHKPPKLSTTNESGDEALSAAEDPAPAPARSRKGKGKAAPIDVDGEEQEEAAVPRKRGRRKAAEVEVEIEPASGEDEVRIVEPPAKTRRAPAKARAGSRAASKAPAVEVVEAPDVEEGPKKKKRKIIFPSGNANVPGPFSFDSLNKFDDGGLGIPSILSPVKPGEPVPQRSGTLSFMKALGRK</sequence>
<feature type="compositionally biased region" description="Basic and acidic residues" evidence="2">
    <location>
        <begin position="348"/>
        <end position="364"/>
    </location>
</feature>
<keyword evidence="1" id="KW-0175">Coiled coil</keyword>
<name>A0A0D2KY79_HYPSF</name>
<feature type="coiled-coil region" evidence="1">
    <location>
        <begin position="24"/>
        <end position="62"/>
    </location>
</feature>
<feature type="compositionally biased region" description="Low complexity" evidence="2">
    <location>
        <begin position="502"/>
        <end position="519"/>
    </location>
</feature>
<proteinExistence type="predicted"/>
<feature type="region of interest" description="Disordered" evidence="2">
    <location>
        <begin position="564"/>
        <end position="592"/>
    </location>
</feature>
<feature type="compositionally biased region" description="Acidic residues" evidence="2">
    <location>
        <begin position="474"/>
        <end position="484"/>
    </location>
</feature>
<evidence type="ECO:0000313" key="4">
    <source>
        <dbReference type="Proteomes" id="UP000054270"/>
    </source>
</evidence>
<feature type="region of interest" description="Disordered" evidence="2">
    <location>
        <begin position="326"/>
        <end position="541"/>
    </location>
</feature>
<organism evidence="3 4">
    <name type="scientific">Hypholoma sublateritium (strain FD-334 SS-4)</name>
    <dbReference type="NCBI Taxonomy" id="945553"/>
    <lineage>
        <taxon>Eukaryota</taxon>
        <taxon>Fungi</taxon>
        <taxon>Dikarya</taxon>
        <taxon>Basidiomycota</taxon>
        <taxon>Agaricomycotina</taxon>
        <taxon>Agaricomycetes</taxon>
        <taxon>Agaricomycetidae</taxon>
        <taxon>Agaricales</taxon>
        <taxon>Agaricineae</taxon>
        <taxon>Strophariaceae</taxon>
        <taxon>Hypholoma</taxon>
    </lineage>
</organism>
<keyword evidence="4" id="KW-1185">Reference proteome</keyword>
<dbReference type="Proteomes" id="UP000054270">
    <property type="component" value="Unassembled WGS sequence"/>
</dbReference>
<feature type="compositionally biased region" description="Basic and acidic residues" evidence="2">
    <location>
        <begin position="326"/>
        <end position="340"/>
    </location>
</feature>
<reference evidence="4" key="1">
    <citation type="submission" date="2014-04" db="EMBL/GenBank/DDBJ databases">
        <title>Evolutionary Origins and Diversification of the Mycorrhizal Mutualists.</title>
        <authorList>
            <consortium name="DOE Joint Genome Institute"/>
            <consortium name="Mycorrhizal Genomics Consortium"/>
            <person name="Kohler A."/>
            <person name="Kuo A."/>
            <person name="Nagy L.G."/>
            <person name="Floudas D."/>
            <person name="Copeland A."/>
            <person name="Barry K.W."/>
            <person name="Cichocki N."/>
            <person name="Veneault-Fourrey C."/>
            <person name="LaButti K."/>
            <person name="Lindquist E.A."/>
            <person name="Lipzen A."/>
            <person name="Lundell T."/>
            <person name="Morin E."/>
            <person name="Murat C."/>
            <person name="Riley R."/>
            <person name="Ohm R."/>
            <person name="Sun H."/>
            <person name="Tunlid A."/>
            <person name="Henrissat B."/>
            <person name="Grigoriev I.V."/>
            <person name="Hibbett D.S."/>
            <person name="Martin F."/>
        </authorList>
    </citation>
    <scope>NUCLEOTIDE SEQUENCE [LARGE SCALE GENOMIC DNA]</scope>
    <source>
        <strain evidence="4">FD-334 SS-4</strain>
    </source>
</reference>
<dbReference type="STRING" id="945553.A0A0D2KY79"/>
<dbReference type="OrthoDB" id="2681654at2759"/>
<dbReference type="OMA" id="LQIAHRI"/>
<dbReference type="AlphaFoldDB" id="A0A0D2KY79"/>
<evidence type="ECO:0000256" key="2">
    <source>
        <dbReference type="SAM" id="MobiDB-lite"/>
    </source>
</evidence>
<protein>
    <submittedName>
        <fullName evidence="3">Uncharacterized protein</fullName>
    </submittedName>
</protein>
<accession>A0A0D2KY79</accession>
<dbReference type="EMBL" id="KN817577">
    <property type="protein sequence ID" value="KJA19482.1"/>
    <property type="molecule type" value="Genomic_DNA"/>
</dbReference>